<feature type="transmembrane region" description="Helical" evidence="1">
    <location>
        <begin position="404"/>
        <end position="424"/>
    </location>
</feature>
<protein>
    <submittedName>
        <fullName evidence="2">Uncharacterized protein</fullName>
    </submittedName>
</protein>
<dbReference type="Proteomes" id="UP000256690">
    <property type="component" value="Unassembled WGS sequence"/>
</dbReference>
<feature type="transmembrane region" description="Helical" evidence="1">
    <location>
        <begin position="367"/>
        <end position="389"/>
    </location>
</feature>
<evidence type="ECO:0000256" key="1">
    <source>
        <dbReference type="SAM" id="Phobius"/>
    </source>
</evidence>
<keyword evidence="3" id="KW-1185">Reference proteome</keyword>
<sequence>MHRNRDDDELEEVHIEEVSPRLYSRREGRRRYSEGERYRPSYEEYWGSRRERERYRPSYEEYGGERGRYGPSYEAYLGERRRETPRVWKISSSDRNFWFKPGYNDRWDRRHREPDHSSPVVRALDRAALAVHVTYDDLRVWNRLYGPVGAAAVASVAKKSIWMLQSEVLASLFDEVPEEAFISRSVGTAFGGSWRKGIRRSLRRRASIPRIRRRRRPTISPISPSPLLEDPCECKTPGDEFKSAVQDASARIETSGGIIAAVAMAALALTNVSRTHWVVQSCWTSSMVTAVLAVYLADDHAWTISRLVSDQELRAWIKDMDPRVEDEFVERLTYAGKSEADELDADILLRNLAPAPSSVVLTSAPSLLLSSALLLLLGGMAVFLAFVWTETLDVEIGQAGSRNILITYVTTISVALFTVGFFRLQRVSVPVRQSIRRGMSVFSFEPRRKVRRRGKR</sequence>
<dbReference type="AlphaFoldDB" id="A0A3D8RFQ8"/>
<organism evidence="2 3">
    <name type="scientific">Aspergillus mulundensis</name>
    <dbReference type="NCBI Taxonomy" id="1810919"/>
    <lineage>
        <taxon>Eukaryota</taxon>
        <taxon>Fungi</taxon>
        <taxon>Dikarya</taxon>
        <taxon>Ascomycota</taxon>
        <taxon>Pezizomycotina</taxon>
        <taxon>Eurotiomycetes</taxon>
        <taxon>Eurotiomycetidae</taxon>
        <taxon>Eurotiales</taxon>
        <taxon>Aspergillaceae</taxon>
        <taxon>Aspergillus</taxon>
        <taxon>Aspergillus subgen. Nidulantes</taxon>
    </lineage>
</organism>
<comment type="caution">
    <text evidence="2">The sequence shown here is derived from an EMBL/GenBank/DDBJ whole genome shotgun (WGS) entry which is preliminary data.</text>
</comment>
<name>A0A3D8RFQ8_9EURO</name>
<evidence type="ECO:0000313" key="2">
    <source>
        <dbReference type="EMBL" id="RDW72778.1"/>
    </source>
</evidence>
<keyword evidence="1" id="KW-0812">Transmembrane</keyword>
<reference evidence="2 3" key="1">
    <citation type="journal article" date="2018" name="IMA Fungus">
        <title>IMA Genome-F 9: Draft genome sequence of Annulohypoxylon stygium, Aspergillus mulundensis, Berkeleyomyces basicola (syn. Thielaviopsis basicola), Ceratocystis smalleyi, two Cercospora beticola strains, Coleophoma cylindrospora, Fusarium fracticaudum, Phialophora cf. hyalina, and Morchella septimelata.</title>
        <authorList>
            <person name="Wingfield B.D."/>
            <person name="Bills G.F."/>
            <person name="Dong Y."/>
            <person name="Huang W."/>
            <person name="Nel W.J."/>
            <person name="Swalarsk-Parry B.S."/>
            <person name="Vaghefi N."/>
            <person name="Wilken P.M."/>
            <person name="An Z."/>
            <person name="de Beer Z.W."/>
            <person name="De Vos L."/>
            <person name="Chen L."/>
            <person name="Duong T.A."/>
            <person name="Gao Y."/>
            <person name="Hammerbacher A."/>
            <person name="Kikkert J.R."/>
            <person name="Li Y."/>
            <person name="Li H."/>
            <person name="Li K."/>
            <person name="Li Q."/>
            <person name="Liu X."/>
            <person name="Ma X."/>
            <person name="Naidoo K."/>
            <person name="Pethybridge S.J."/>
            <person name="Sun J."/>
            <person name="Steenkamp E.T."/>
            <person name="van der Nest M.A."/>
            <person name="van Wyk S."/>
            <person name="Wingfield M.J."/>
            <person name="Xiong C."/>
            <person name="Yue Q."/>
            <person name="Zhang X."/>
        </authorList>
    </citation>
    <scope>NUCLEOTIDE SEQUENCE [LARGE SCALE GENOMIC DNA]</scope>
    <source>
        <strain evidence="2 3">DSM 5745</strain>
    </source>
</reference>
<keyword evidence="1" id="KW-1133">Transmembrane helix</keyword>
<proteinExistence type="predicted"/>
<dbReference type="OrthoDB" id="4479484at2759"/>
<gene>
    <name evidence="2" type="ORF">DSM5745_07950</name>
</gene>
<dbReference type="RefSeq" id="XP_026601998.1">
    <property type="nucleotide sequence ID" value="XM_026749966.1"/>
</dbReference>
<evidence type="ECO:0000313" key="3">
    <source>
        <dbReference type="Proteomes" id="UP000256690"/>
    </source>
</evidence>
<dbReference type="GeneID" id="38118320"/>
<dbReference type="STRING" id="1810919.A0A3D8RFQ8"/>
<keyword evidence="1" id="KW-0472">Membrane</keyword>
<accession>A0A3D8RFQ8</accession>
<dbReference type="EMBL" id="PVWQ01000009">
    <property type="protein sequence ID" value="RDW72778.1"/>
    <property type="molecule type" value="Genomic_DNA"/>
</dbReference>